<accession>A0A5B9QKH5</accession>
<reference evidence="4 5" key="1">
    <citation type="submission" date="2019-08" db="EMBL/GenBank/DDBJ databases">
        <title>Deep-cultivation of Planctomycetes and their phenomic and genomic characterization uncovers novel biology.</title>
        <authorList>
            <person name="Wiegand S."/>
            <person name="Jogler M."/>
            <person name="Boedeker C."/>
            <person name="Pinto D."/>
            <person name="Vollmers J."/>
            <person name="Rivas-Marin E."/>
            <person name="Kohn T."/>
            <person name="Peeters S.H."/>
            <person name="Heuer A."/>
            <person name="Rast P."/>
            <person name="Oberbeckmann S."/>
            <person name="Bunk B."/>
            <person name="Jeske O."/>
            <person name="Meyerdierks A."/>
            <person name="Storesund J.E."/>
            <person name="Kallscheuer N."/>
            <person name="Luecker S."/>
            <person name="Lage O.M."/>
            <person name="Pohl T."/>
            <person name="Merkel B.J."/>
            <person name="Hornburger P."/>
            <person name="Mueller R.-W."/>
            <person name="Bruemmer F."/>
            <person name="Labrenz M."/>
            <person name="Spormann A.M."/>
            <person name="Op den Camp H."/>
            <person name="Overmann J."/>
            <person name="Amann R."/>
            <person name="Jetten M.S.M."/>
            <person name="Mascher T."/>
            <person name="Medema M.H."/>
            <person name="Devos D.P."/>
            <person name="Kaster A.-K."/>
            <person name="Ovreas L."/>
            <person name="Rohde M."/>
            <person name="Galperin M.Y."/>
            <person name="Jogler C."/>
        </authorList>
    </citation>
    <scope>NUCLEOTIDE SEQUENCE [LARGE SCALE GENOMIC DNA]</scope>
    <source>
        <strain evidence="4 5">Pr1d</strain>
    </source>
</reference>
<dbReference type="OrthoDB" id="290001at2"/>
<dbReference type="Proteomes" id="UP000323917">
    <property type="component" value="Chromosome"/>
</dbReference>
<proteinExistence type="predicted"/>
<dbReference type="Gene3D" id="2.130.10.130">
    <property type="entry name" value="Integrin alpha, N-terminal"/>
    <property type="match status" value="1"/>
</dbReference>
<keyword evidence="5" id="KW-1185">Reference proteome</keyword>
<name>A0A5B9QKH5_9BACT</name>
<evidence type="ECO:0000256" key="1">
    <source>
        <dbReference type="ARBA" id="ARBA00022729"/>
    </source>
</evidence>
<dbReference type="Pfam" id="PF14312">
    <property type="entry name" value="FG-GAP_2"/>
    <property type="match status" value="2"/>
</dbReference>
<organism evidence="4 5">
    <name type="scientific">Bythopirellula goksoeyrii</name>
    <dbReference type="NCBI Taxonomy" id="1400387"/>
    <lineage>
        <taxon>Bacteria</taxon>
        <taxon>Pseudomonadati</taxon>
        <taxon>Planctomycetota</taxon>
        <taxon>Planctomycetia</taxon>
        <taxon>Pirellulales</taxon>
        <taxon>Lacipirellulaceae</taxon>
        <taxon>Bythopirellula</taxon>
    </lineage>
</organism>
<evidence type="ECO:0000256" key="3">
    <source>
        <dbReference type="ARBA" id="ARBA00023180"/>
    </source>
</evidence>
<sequence>MRRLIICWFALLLVGVEPCVFSPKCLASQLSFPMEKILPPSPVGSGLFGGEVALQGQQLIVSEKRLGIYGGSADVFHLSPAGANFQATLIAPSFTADFGIGVAISYGNTSTPSRAIVAGRDAAYVFTEGSSGWENQPTGQLSWGGGLVAIDGNVAVGHGAPGTGTMVVHEFTETLANQWKPIATLVGGNEGFGGGAVLQNGTAVIASPTEDAGSTNSGAVYAYQAISDTWQATDRLVPSDPLFRGGFGTDIDLEGDTLMVSRVLGGPSKDGPQPGVVSVYERSGTDWIETLRLTSSDSFAGDGFGSRVAVSRNFAAVLATGHAEGRVYVFRRQSAGWNELGWVSTGQPFSSLYDQFGVSLDLDGSTLVVGARLDDEAGDQAGAVYRFTIPEPSSMALSVLGISLLASRSLRKIGKAKNPRIRIEQF</sequence>
<protein>
    <recommendedName>
        <fullName evidence="6">PEP-CTERM protein-sorting domain-containing protein</fullName>
    </recommendedName>
</protein>
<evidence type="ECO:0000256" key="2">
    <source>
        <dbReference type="ARBA" id="ARBA00022737"/>
    </source>
</evidence>
<dbReference type="PANTHER" id="PTHR36220:SF1">
    <property type="entry name" value="GAMMA TUBULIN COMPLEX COMPONENT C-TERMINAL DOMAIN-CONTAINING PROTEIN"/>
    <property type="match status" value="1"/>
</dbReference>
<dbReference type="KEGG" id="bgok:Pr1d_18740"/>
<dbReference type="PROSITE" id="PS51470">
    <property type="entry name" value="FG_GAP"/>
    <property type="match status" value="1"/>
</dbReference>
<dbReference type="SUPFAM" id="SSF101908">
    <property type="entry name" value="Putative isomerase YbhE"/>
    <property type="match status" value="1"/>
</dbReference>
<keyword evidence="2" id="KW-0677">Repeat</keyword>
<dbReference type="AlphaFoldDB" id="A0A5B9QKH5"/>
<dbReference type="InterPro" id="IPR013519">
    <property type="entry name" value="Int_alpha_beta-p"/>
</dbReference>
<keyword evidence="1" id="KW-0732">Signal</keyword>
<dbReference type="EMBL" id="CP042913">
    <property type="protein sequence ID" value="QEG34593.1"/>
    <property type="molecule type" value="Genomic_DNA"/>
</dbReference>
<evidence type="ECO:0008006" key="6">
    <source>
        <dbReference type="Google" id="ProtNLM"/>
    </source>
</evidence>
<gene>
    <name evidence="4" type="ORF">Pr1d_18740</name>
</gene>
<dbReference type="InterPro" id="IPR013517">
    <property type="entry name" value="FG-GAP"/>
</dbReference>
<dbReference type="InterPro" id="IPR028994">
    <property type="entry name" value="Integrin_alpha_N"/>
</dbReference>
<evidence type="ECO:0000313" key="4">
    <source>
        <dbReference type="EMBL" id="QEG34593.1"/>
    </source>
</evidence>
<dbReference type="RefSeq" id="WP_148073219.1">
    <property type="nucleotide sequence ID" value="NZ_CP042913.1"/>
</dbReference>
<keyword evidence="3" id="KW-0325">Glycoprotein</keyword>
<evidence type="ECO:0000313" key="5">
    <source>
        <dbReference type="Proteomes" id="UP000323917"/>
    </source>
</evidence>
<dbReference type="PANTHER" id="PTHR36220">
    <property type="entry name" value="UNNAMED PRODUCT"/>
    <property type="match status" value="1"/>
</dbReference>